<comment type="caution">
    <text evidence="2">The sequence shown here is derived from an EMBL/GenBank/DDBJ whole genome shotgun (WGS) entry which is preliminary data.</text>
</comment>
<dbReference type="Proteomes" id="UP000076962">
    <property type="component" value="Unassembled WGS sequence"/>
</dbReference>
<feature type="coiled-coil region" evidence="1">
    <location>
        <begin position="19"/>
        <end position="112"/>
    </location>
</feature>
<gene>
    <name evidence="2" type="ORF">THIOM_004017</name>
</gene>
<dbReference type="Gene3D" id="1.20.5.2950">
    <property type="match status" value="1"/>
</dbReference>
<dbReference type="AlphaFoldDB" id="A0A176RX73"/>
<sequence>MPASLLRKEQIKIDKNSFMENTLKRLLTVETEAEQLIAQVQKQREQIIQQALEEAHQAEQQFQAKIPEIQANFLKKTETRATQTIAELNKRYEERKERLRSLAEENQQKALEAAVNLLMQVGKT</sequence>
<organism evidence="2 3">
    <name type="scientific">Candidatus Thiomargarita nelsonii</name>
    <dbReference type="NCBI Taxonomy" id="1003181"/>
    <lineage>
        <taxon>Bacteria</taxon>
        <taxon>Pseudomonadati</taxon>
        <taxon>Pseudomonadota</taxon>
        <taxon>Gammaproteobacteria</taxon>
        <taxon>Thiotrichales</taxon>
        <taxon>Thiotrichaceae</taxon>
        <taxon>Thiomargarita</taxon>
    </lineage>
</organism>
<evidence type="ECO:0000313" key="2">
    <source>
        <dbReference type="EMBL" id="OAD20298.1"/>
    </source>
</evidence>
<dbReference type="EMBL" id="LUTY01002488">
    <property type="protein sequence ID" value="OAD20298.1"/>
    <property type="molecule type" value="Genomic_DNA"/>
</dbReference>
<reference evidence="2 3" key="1">
    <citation type="submission" date="2016-05" db="EMBL/GenBank/DDBJ databases">
        <title>Single-cell genome of chain-forming Candidatus Thiomargarita nelsonii and comparison to other large sulfur-oxidizing bacteria.</title>
        <authorList>
            <person name="Winkel M."/>
            <person name="Salman V."/>
            <person name="Woyke T."/>
            <person name="Schulz-Vogt H."/>
            <person name="Richter M."/>
            <person name="Flood B."/>
            <person name="Bailey J."/>
            <person name="Amann R."/>
            <person name="Mussmann M."/>
        </authorList>
    </citation>
    <scope>NUCLEOTIDE SEQUENCE [LARGE SCALE GENOMIC DNA]</scope>
    <source>
        <strain evidence="2 3">THI036</strain>
    </source>
</reference>
<proteinExistence type="predicted"/>
<evidence type="ECO:0000313" key="3">
    <source>
        <dbReference type="Proteomes" id="UP000076962"/>
    </source>
</evidence>
<evidence type="ECO:0000256" key="1">
    <source>
        <dbReference type="SAM" id="Coils"/>
    </source>
</evidence>
<keyword evidence="1" id="KW-0175">Coiled coil</keyword>
<protein>
    <submittedName>
        <fullName evidence="2">H+-ATPase, subunit H</fullName>
    </submittedName>
</protein>
<accession>A0A176RX73</accession>
<name>A0A176RX73_9GAMM</name>
<keyword evidence="3" id="KW-1185">Reference proteome</keyword>